<comment type="caution">
    <text evidence="1">The sequence shown here is derived from an EMBL/GenBank/DDBJ whole genome shotgun (WGS) entry which is preliminary data.</text>
</comment>
<evidence type="ECO:0000313" key="1">
    <source>
        <dbReference type="EMBL" id="MDA0140103.1"/>
    </source>
</evidence>
<accession>A0ABT4RNG9</accession>
<proteinExistence type="predicted"/>
<dbReference type="RefSeq" id="WP_202955979.1">
    <property type="nucleotide sequence ID" value="NZ_JAPCID010000033.1"/>
</dbReference>
<organism evidence="1 2">
    <name type="scientific">Solirubrobacter deserti</name>
    <dbReference type="NCBI Taxonomy" id="2282478"/>
    <lineage>
        <taxon>Bacteria</taxon>
        <taxon>Bacillati</taxon>
        <taxon>Actinomycetota</taxon>
        <taxon>Thermoleophilia</taxon>
        <taxon>Solirubrobacterales</taxon>
        <taxon>Solirubrobacteraceae</taxon>
        <taxon>Solirubrobacter</taxon>
    </lineage>
</organism>
<dbReference type="EMBL" id="JAPCID010000033">
    <property type="protein sequence ID" value="MDA0140103.1"/>
    <property type="molecule type" value="Genomic_DNA"/>
</dbReference>
<name>A0ABT4RNG9_9ACTN</name>
<evidence type="ECO:0008006" key="3">
    <source>
        <dbReference type="Google" id="ProtNLM"/>
    </source>
</evidence>
<gene>
    <name evidence="1" type="ORF">OJ962_21550</name>
</gene>
<dbReference type="Proteomes" id="UP001147700">
    <property type="component" value="Unassembled WGS sequence"/>
</dbReference>
<sequence>MSTARAHLRALAAAAGYDRETLELIVDAALPKYIPGERLDDTLIGHVATAVEVLAQCGYTADELAEIIVSYRLRFRDGRWRGRFWHYQLRAATLRFNQPRVYGLSPCESDPARLADFS</sequence>
<keyword evidence="2" id="KW-1185">Reference proteome</keyword>
<protein>
    <recommendedName>
        <fullName evidence="3">DUF4440 domain-containing protein</fullName>
    </recommendedName>
</protein>
<reference evidence="1" key="1">
    <citation type="submission" date="2022-10" db="EMBL/GenBank/DDBJ databases">
        <title>The WGS of Solirubrobacter sp. CPCC 204708.</title>
        <authorList>
            <person name="Jiang Z."/>
        </authorList>
    </citation>
    <scope>NUCLEOTIDE SEQUENCE</scope>
    <source>
        <strain evidence="1">CPCC 204708</strain>
    </source>
</reference>
<evidence type="ECO:0000313" key="2">
    <source>
        <dbReference type="Proteomes" id="UP001147700"/>
    </source>
</evidence>